<accession>A0A4U1BA98</accession>
<evidence type="ECO:0000313" key="2">
    <source>
        <dbReference type="Proteomes" id="UP000305674"/>
    </source>
</evidence>
<sequence length="170" mass="19560">MSNDKIYQLHKTLHAQSKLMGIDRLYAVVDQAFQHSRGHSIKKGTFHNKLNPDREAHKLNIDEFLHVLLALKAENHHAPILEDLLSLYGMRLEYLSDHPDRQHNYKSFMGDWMGLNKEHGDVQVALTSALSDYKISENELNGIKVELSEHIQALTRLRQALDNVCGKRLD</sequence>
<evidence type="ECO:0008006" key="3">
    <source>
        <dbReference type="Google" id="ProtNLM"/>
    </source>
</evidence>
<dbReference type="Proteomes" id="UP000305674">
    <property type="component" value="Unassembled WGS sequence"/>
</dbReference>
<proteinExistence type="predicted"/>
<evidence type="ECO:0000313" key="1">
    <source>
        <dbReference type="EMBL" id="TKB47746.1"/>
    </source>
</evidence>
<dbReference type="GO" id="GO:0003677">
    <property type="term" value="F:DNA binding"/>
    <property type="evidence" value="ECO:0007669"/>
    <property type="project" value="InterPro"/>
</dbReference>
<dbReference type="EMBL" id="SWCI01000012">
    <property type="protein sequence ID" value="TKB47746.1"/>
    <property type="molecule type" value="Genomic_DNA"/>
</dbReference>
<name>A0A4U1BA98_9GAMM</name>
<keyword evidence="2" id="KW-1185">Reference proteome</keyword>
<comment type="caution">
    <text evidence="1">The sequence shown here is derived from an EMBL/GenBank/DDBJ whole genome shotgun (WGS) entry which is preliminary data.</text>
</comment>
<dbReference type="Pfam" id="PF06892">
    <property type="entry name" value="Phage_CP76"/>
    <property type="match status" value="1"/>
</dbReference>
<gene>
    <name evidence="1" type="ORF">FCL40_14815</name>
</gene>
<protein>
    <recommendedName>
        <fullName evidence="3">Phage regulatory protein CII (CP76)</fullName>
    </recommendedName>
</protein>
<dbReference type="RefSeq" id="WP_136854081.1">
    <property type="nucleotide sequence ID" value="NZ_SWCI01000012.1"/>
</dbReference>
<reference evidence="1 2" key="1">
    <citation type="submission" date="2019-04" db="EMBL/GenBank/DDBJ databases">
        <authorList>
            <person name="Hwang J.C."/>
        </authorList>
    </citation>
    <scope>NUCLEOTIDE SEQUENCE [LARGE SCALE GENOMIC DNA]</scope>
    <source>
        <strain evidence="1 2">IMCC35001</strain>
    </source>
</reference>
<dbReference type="InterPro" id="IPR009679">
    <property type="entry name" value="Phage_186_CII-like"/>
</dbReference>
<dbReference type="OrthoDB" id="6398966at2"/>
<organism evidence="1 2">
    <name type="scientific">Ferrimonas sediminicola</name>
    <dbReference type="NCBI Taxonomy" id="2569538"/>
    <lineage>
        <taxon>Bacteria</taxon>
        <taxon>Pseudomonadati</taxon>
        <taxon>Pseudomonadota</taxon>
        <taxon>Gammaproteobacteria</taxon>
        <taxon>Alteromonadales</taxon>
        <taxon>Ferrimonadaceae</taxon>
        <taxon>Ferrimonas</taxon>
    </lineage>
</organism>
<dbReference type="AlphaFoldDB" id="A0A4U1BA98"/>